<dbReference type="Proteomes" id="UP000835052">
    <property type="component" value="Unassembled WGS sequence"/>
</dbReference>
<name>A0A8S1HP02_9PELO</name>
<keyword evidence="5 6" id="KW-0472">Membrane</keyword>
<dbReference type="SUPFAM" id="SSF81321">
    <property type="entry name" value="Family A G protein-coupled receptor-like"/>
    <property type="match status" value="1"/>
</dbReference>
<feature type="transmembrane region" description="Helical" evidence="6">
    <location>
        <begin position="12"/>
        <end position="33"/>
    </location>
</feature>
<dbReference type="OrthoDB" id="5873607at2759"/>
<dbReference type="InterPro" id="IPR019421">
    <property type="entry name" value="7TM_GPCR_serpentine_rcpt_Srd"/>
</dbReference>
<feature type="transmembrane region" description="Helical" evidence="6">
    <location>
        <begin position="241"/>
        <end position="261"/>
    </location>
</feature>
<dbReference type="AlphaFoldDB" id="A0A8S1HP02"/>
<keyword evidence="4 6" id="KW-1133">Transmembrane helix</keyword>
<feature type="transmembrane region" description="Helical" evidence="6">
    <location>
        <begin position="267"/>
        <end position="290"/>
    </location>
</feature>
<evidence type="ECO:0000313" key="9">
    <source>
        <dbReference type="Proteomes" id="UP000835052"/>
    </source>
</evidence>
<dbReference type="PANTHER" id="PTHR22945:SF16">
    <property type="entry name" value="SERPENTINE RECEPTOR CLASS DELTA-32"/>
    <property type="match status" value="1"/>
</dbReference>
<evidence type="ECO:0000256" key="5">
    <source>
        <dbReference type="ARBA" id="ARBA00023136"/>
    </source>
</evidence>
<reference evidence="8" key="1">
    <citation type="submission" date="2020-10" db="EMBL/GenBank/DDBJ databases">
        <authorList>
            <person name="Kikuchi T."/>
        </authorList>
    </citation>
    <scope>NUCLEOTIDE SEQUENCE</scope>
    <source>
        <strain evidence="8">NKZ352</strain>
    </source>
</reference>
<sequence length="331" mass="37671">MYLNGADALYMCYAATCSTLGVAFNGFLLYLILFRSPPFLSPYTVFLANTCITQLCYSLSFVLTIPRVIAINFRIVNIYLGVTQFLGPWWCYMLFVVLLHFAVNSFISIMMSMIFRCLALKTLRFPLSAALFICLLGYLIPFSMVAFVGDIDYTSDVITNENYTGGLVDDVENYLTVVGTDVTQKSTVWVAFCMTGLQVPIYAVMFYCRSRILKMLERPSYLCSNSTTNHIRRLALTVQSLVPLFTIFPSSIIYVLTQVGIIETHLYSYFVISFMSLNTVVDPLVTIYYVQPYRKFVLDFLSDDDRSSPHLSAFERSRSRSSVFLRKPSLI</sequence>
<keyword evidence="3 6" id="KW-0812">Transmembrane</keyword>
<accession>A0A8S1HP02</accession>
<feature type="domain" description="G-protein coupled receptors family 1 profile" evidence="7">
    <location>
        <begin position="25"/>
        <end position="286"/>
    </location>
</feature>
<dbReference type="GO" id="GO:0016020">
    <property type="term" value="C:membrane"/>
    <property type="evidence" value="ECO:0007669"/>
    <property type="project" value="UniProtKB-SubCell"/>
</dbReference>
<feature type="transmembrane region" description="Helical" evidence="6">
    <location>
        <begin position="92"/>
        <end position="115"/>
    </location>
</feature>
<evidence type="ECO:0000256" key="4">
    <source>
        <dbReference type="ARBA" id="ARBA00022989"/>
    </source>
</evidence>
<dbReference type="PROSITE" id="PS50262">
    <property type="entry name" value="G_PROTEIN_RECEP_F1_2"/>
    <property type="match status" value="1"/>
</dbReference>
<proteinExistence type="inferred from homology"/>
<dbReference type="InterPro" id="IPR050920">
    <property type="entry name" value="Nematode_rcpt-like_delta"/>
</dbReference>
<organism evidence="8 9">
    <name type="scientific">Caenorhabditis auriculariae</name>
    <dbReference type="NCBI Taxonomy" id="2777116"/>
    <lineage>
        <taxon>Eukaryota</taxon>
        <taxon>Metazoa</taxon>
        <taxon>Ecdysozoa</taxon>
        <taxon>Nematoda</taxon>
        <taxon>Chromadorea</taxon>
        <taxon>Rhabditida</taxon>
        <taxon>Rhabditina</taxon>
        <taxon>Rhabditomorpha</taxon>
        <taxon>Rhabditoidea</taxon>
        <taxon>Rhabditidae</taxon>
        <taxon>Peloderinae</taxon>
        <taxon>Caenorhabditis</taxon>
    </lineage>
</organism>
<evidence type="ECO:0000259" key="7">
    <source>
        <dbReference type="PROSITE" id="PS50262"/>
    </source>
</evidence>
<comment type="similarity">
    <text evidence="2">Belongs to the nematode receptor-like protein srd family.</text>
</comment>
<evidence type="ECO:0000256" key="6">
    <source>
        <dbReference type="SAM" id="Phobius"/>
    </source>
</evidence>
<evidence type="ECO:0000256" key="1">
    <source>
        <dbReference type="ARBA" id="ARBA00004141"/>
    </source>
</evidence>
<feature type="transmembrane region" description="Helical" evidence="6">
    <location>
        <begin position="39"/>
        <end position="57"/>
    </location>
</feature>
<feature type="transmembrane region" description="Helical" evidence="6">
    <location>
        <begin position="188"/>
        <end position="208"/>
    </location>
</feature>
<feature type="transmembrane region" description="Helical" evidence="6">
    <location>
        <begin position="127"/>
        <end position="148"/>
    </location>
</feature>
<evidence type="ECO:0000256" key="3">
    <source>
        <dbReference type="ARBA" id="ARBA00022692"/>
    </source>
</evidence>
<dbReference type="InterPro" id="IPR017452">
    <property type="entry name" value="GPCR_Rhodpsn_7TM"/>
</dbReference>
<dbReference type="Pfam" id="PF10317">
    <property type="entry name" value="7TM_GPCR_Srd"/>
    <property type="match status" value="1"/>
</dbReference>
<comment type="caution">
    <text evidence="8">The sequence shown here is derived from an EMBL/GenBank/DDBJ whole genome shotgun (WGS) entry which is preliminary data.</text>
</comment>
<evidence type="ECO:0000313" key="8">
    <source>
        <dbReference type="EMBL" id="CAD6198386.1"/>
    </source>
</evidence>
<protein>
    <recommendedName>
        <fullName evidence="7">G-protein coupled receptors family 1 profile domain-containing protein</fullName>
    </recommendedName>
</protein>
<gene>
    <name evidence="8" type="ORF">CAUJ_LOCUS14292</name>
</gene>
<feature type="transmembrane region" description="Helical" evidence="6">
    <location>
        <begin position="69"/>
        <end position="86"/>
    </location>
</feature>
<dbReference type="EMBL" id="CAJGYM010000124">
    <property type="protein sequence ID" value="CAD6198386.1"/>
    <property type="molecule type" value="Genomic_DNA"/>
</dbReference>
<dbReference type="PANTHER" id="PTHR22945">
    <property type="entry name" value="SERPENTINE RECEPTOR, CLASS D DELTA"/>
    <property type="match status" value="1"/>
</dbReference>
<evidence type="ECO:0000256" key="2">
    <source>
        <dbReference type="ARBA" id="ARBA00009166"/>
    </source>
</evidence>
<dbReference type="Gene3D" id="1.20.1070.10">
    <property type="entry name" value="Rhodopsin 7-helix transmembrane proteins"/>
    <property type="match status" value="1"/>
</dbReference>
<comment type="subcellular location">
    <subcellularLocation>
        <location evidence="1">Membrane</location>
        <topology evidence="1">Multi-pass membrane protein</topology>
    </subcellularLocation>
</comment>
<keyword evidence="9" id="KW-1185">Reference proteome</keyword>